<feature type="domain" description="Protein kinase" evidence="6">
    <location>
        <begin position="924"/>
        <end position="1261"/>
    </location>
</feature>
<proteinExistence type="predicted"/>
<dbReference type="PROSITE" id="PS50011">
    <property type="entry name" value="PROTEIN_KINASE_DOM"/>
    <property type="match status" value="1"/>
</dbReference>
<dbReference type="Gene3D" id="1.25.40.430">
    <property type="match status" value="1"/>
</dbReference>
<organism evidence="9">
    <name type="scientific">Dissoconium aciculare CBS 342.82</name>
    <dbReference type="NCBI Taxonomy" id="1314786"/>
    <lineage>
        <taxon>Eukaryota</taxon>
        <taxon>Fungi</taxon>
        <taxon>Dikarya</taxon>
        <taxon>Ascomycota</taxon>
        <taxon>Pezizomycotina</taxon>
        <taxon>Dothideomycetes</taxon>
        <taxon>Dothideomycetidae</taxon>
        <taxon>Mycosphaerellales</taxon>
        <taxon>Dissoconiaceae</taxon>
        <taxon>Dissoconium</taxon>
    </lineage>
</organism>
<feature type="compositionally biased region" description="Basic and acidic residues" evidence="5">
    <location>
        <begin position="500"/>
        <end position="510"/>
    </location>
</feature>
<evidence type="ECO:0008006" key="10">
    <source>
        <dbReference type="Google" id="ProtNLM"/>
    </source>
</evidence>
<dbReference type="Proteomes" id="UP000504637">
    <property type="component" value="Unplaced"/>
</dbReference>
<name>A0A6J3LXW1_9PEZI</name>
<dbReference type="OrthoDB" id="248495at2759"/>
<dbReference type="InterPro" id="IPR011009">
    <property type="entry name" value="Kinase-like_dom_sf"/>
</dbReference>
<feature type="compositionally biased region" description="Basic and acidic residues" evidence="5">
    <location>
        <begin position="431"/>
        <end position="446"/>
    </location>
</feature>
<reference evidence="9" key="3">
    <citation type="submission" date="2025-08" db="UniProtKB">
        <authorList>
            <consortium name="RefSeq"/>
        </authorList>
    </citation>
    <scope>IDENTIFICATION</scope>
    <source>
        <strain evidence="9">CBS 342.82</strain>
    </source>
</reference>
<keyword evidence="8" id="KW-1185">Reference proteome</keyword>
<evidence type="ECO:0000259" key="7">
    <source>
        <dbReference type="PROSITE" id="PS51489"/>
    </source>
</evidence>
<reference evidence="9" key="2">
    <citation type="submission" date="2020-04" db="EMBL/GenBank/DDBJ databases">
        <authorList>
            <consortium name="NCBI Genome Project"/>
        </authorList>
    </citation>
    <scope>NUCLEOTIDE SEQUENCE</scope>
    <source>
        <strain evidence="9">CBS 342.82</strain>
    </source>
</reference>
<feature type="region of interest" description="Disordered" evidence="5">
    <location>
        <begin position="796"/>
        <end position="830"/>
    </location>
</feature>
<dbReference type="Pfam" id="PF00069">
    <property type="entry name" value="Pkinase"/>
    <property type="match status" value="1"/>
</dbReference>
<dbReference type="SMART" id="SM00777">
    <property type="entry name" value="Mad3_BUB1_I"/>
    <property type="match status" value="1"/>
</dbReference>
<evidence type="ECO:0000256" key="3">
    <source>
        <dbReference type="ARBA" id="ARBA00022838"/>
    </source>
</evidence>
<dbReference type="SMART" id="SM00220">
    <property type="entry name" value="S_TKc"/>
    <property type="match status" value="1"/>
</dbReference>
<feature type="region of interest" description="Disordered" evidence="5">
    <location>
        <begin position="523"/>
        <end position="560"/>
    </location>
</feature>
<protein>
    <recommendedName>
        <fullName evidence="10">Kinase-like protein</fullName>
    </recommendedName>
</protein>
<dbReference type="GO" id="GO:0051754">
    <property type="term" value="P:meiotic sister chromatid cohesion, centromeric"/>
    <property type="evidence" value="ECO:0007669"/>
    <property type="project" value="TreeGrafter"/>
</dbReference>
<dbReference type="FunFam" id="1.25.40.430:FF:000003">
    <property type="entry name" value="Checkpoint serine/threonine-protein kinase BUB1"/>
    <property type="match status" value="1"/>
</dbReference>
<reference evidence="9" key="1">
    <citation type="submission" date="2020-01" db="EMBL/GenBank/DDBJ databases">
        <authorList>
            <consortium name="DOE Joint Genome Institute"/>
            <person name="Haridas S."/>
            <person name="Albert R."/>
            <person name="Binder M."/>
            <person name="Bloem J."/>
            <person name="Labutti K."/>
            <person name="Salamov A."/>
            <person name="Andreopoulos B."/>
            <person name="Baker S.E."/>
            <person name="Barry K."/>
            <person name="Bills G."/>
            <person name="Bluhm B.H."/>
            <person name="Cannon C."/>
            <person name="Castanera R."/>
            <person name="Culley D.E."/>
            <person name="Daum C."/>
            <person name="Ezra D."/>
            <person name="Gonzalez J.B."/>
            <person name="Henrissat B."/>
            <person name="Kuo A."/>
            <person name="Liang C."/>
            <person name="Lipzen A."/>
            <person name="Lutzoni F."/>
            <person name="Magnuson J."/>
            <person name="Mondo S."/>
            <person name="Nolan M."/>
            <person name="Ohm R."/>
            <person name="Pangilinan J."/>
            <person name="Park H.-J."/>
            <person name="Ramirez L."/>
            <person name="Alfaro M."/>
            <person name="Sun H."/>
            <person name="Tritt A."/>
            <person name="Yoshinaga Y."/>
            <person name="Zwiers L.-H."/>
            <person name="Turgeon B.G."/>
            <person name="Goodwin S.B."/>
            <person name="Spatafora J.W."/>
            <person name="Crous P.W."/>
            <person name="Grigoriev I.V."/>
        </authorList>
    </citation>
    <scope>NUCLEOTIDE SEQUENCE</scope>
    <source>
        <strain evidence="9">CBS 342.82</strain>
    </source>
</reference>
<evidence type="ECO:0000256" key="1">
    <source>
        <dbReference type="ARBA" id="ARBA00004629"/>
    </source>
</evidence>
<feature type="compositionally biased region" description="Acidic residues" evidence="5">
    <location>
        <begin position="581"/>
        <end position="607"/>
    </location>
</feature>
<dbReference type="PANTHER" id="PTHR14030">
    <property type="entry name" value="MITOTIC CHECKPOINT SERINE/THREONINE-PROTEIN KINASE BUB1"/>
    <property type="match status" value="1"/>
</dbReference>
<evidence type="ECO:0000256" key="5">
    <source>
        <dbReference type="SAM" id="MobiDB-lite"/>
    </source>
</evidence>
<dbReference type="PROSITE" id="PS00108">
    <property type="entry name" value="PROTEIN_KINASE_ST"/>
    <property type="match status" value="1"/>
</dbReference>
<keyword evidence="3" id="KW-0995">Kinetochore</keyword>
<dbReference type="InterPro" id="IPR000719">
    <property type="entry name" value="Prot_kinase_dom"/>
</dbReference>
<evidence type="ECO:0000256" key="4">
    <source>
        <dbReference type="ARBA" id="ARBA00023328"/>
    </source>
</evidence>
<keyword evidence="2" id="KW-0158">Chromosome</keyword>
<dbReference type="CDD" id="cd13981">
    <property type="entry name" value="STKc_Bub1_BubR1"/>
    <property type="match status" value="1"/>
</dbReference>
<comment type="subcellular location">
    <subcellularLocation>
        <location evidence="1">Chromosome</location>
        <location evidence="1">Centromere</location>
        <location evidence="1">Kinetochore</location>
    </subcellularLocation>
</comment>
<evidence type="ECO:0000259" key="6">
    <source>
        <dbReference type="PROSITE" id="PS50011"/>
    </source>
</evidence>
<feature type="region of interest" description="Disordered" evidence="5">
    <location>
        <begin position="421"/>
        <end position="461"/>
    </location>
</feature>
<feature type="region of interest" description="Disordered" evidence="5">
    <location>
        <begin position="575"/>
        <end position="673"/>
    </location>
</feature>
<dbReference type="InterPro" id="IPR013212">
    <property type="entry name" value="Mad3/Bub1_I"/>
</dbReference>
<dbReference type="GO" id="GO:0004672">
    <property type="term" value="F:protein kinase activity"/>
    <property type="evidence" value="ECO:0007669"/>
    <property type="project" value="InterPro"/>
</dbReference>
<dbReference type="PROSITE" id="PS51489">
    <property type="entry name" value="BUB1_N"/>
    <property type="match status" value="1"/>
</dbReference>
<feature type="region of interest" description="Disordered" evidence="5">
    <location>
        <begin position="230"/>
        <end position="309"/>
    </location>
</feature>
<dbReference type="Pfam" id="PF08171">
    <property type="entry name" value="Mad3_BUB1_II"/>
    <property type="match status" value="1"/>
</dbReference>
<dbReference type="InterPro" id="IPR012572">
    <property type="entry name" value="Mad3/Bub1_II"/>
</dbReference>
<evidence type="ECO:0000256" key="2">
    <source>
        <dbReference type="ARBA" id="ARBA00022454"/>
    </source>
</evidence>
<gene>
    <name evidence="9" type="ORF">K489DRAFT_390033</name>
</gene>
<dbReference type="Pfam" id="PF08311">
    <property type="entry name" value="Mad3_BUB1_I"/>
    <property type="match status" value="1"/>
</dbReference>
<feature type="compositionally biased region" description="Low complexity" evidence="5">
    <location>
        <begin position="230"/>
        <end position="246"/>
    </location>
</feature>
<dbReference type="InterPro" id="IPR008271">
    <property type="entry name" value="Ser/Thr_kinase_AS"/>
</dbReference>
<dbReference type="GeneID" id="54364366"/>
<accession>A0A6J3LXW1</accession>
<dbReference type="InterPro" id="IPR015661">
    <property type="entry name" value="Bub1/Mad3"/>
</dbReference>
<feature type="compositionally biased region" description="Polar residues" evidence="5">
    <location>
        <begin position="523"/>
        <end position="534"/>
    </location>
</feature>
<evidence type="ECO:0000313" key="9">
    <source>
        <dbReference type="RefSeq" id="XP_033457631.1"/>
    </source>
</evidence>
<dbReference type="RefSeq" id="XP_033457631.1">
    <property type="nucleotide sequence ID" value="XM_033606566.1"/>
</dbReference>
<evidence type="ECO:0000313" key="8">
    <source>
        <dbReference type="Proteomes" id="UP000504637"/>
    </source>
</evidence>
<sequence length="1291" mass="143134">MSDHLIDFEVIESHKENIQALPSGRSAKALAQLYSPPLLGATPSPLLTDDVHSKTRAAYERELANIDEADDPLDVYDRYVKWTLDAYPSAQATPQSQLLPLLERATKAFQSSTHYKNDPRYLRIWLHYIRFFSDAPREVFVFLSRHNIGDGLALYFEEFAAWLENAGRWNQAEEIYKMGLEKEARPVERLLRKFGEFEKRKEARSVDAVEPSSPALPAVRPALAAKLDPFAASSPSSAPQSSSGAAKKPKSSKMAIFSDSEAPTRPDSGSSTKGWDSIGSLADRKKENSSVAKPWAGETLKGGKTNGGVPKMMVFKDQSSQRASIPKHFNPHRSSSSSTHQQQCVRNPKTGRLECVFVNLEAVYPDVGNMSVEYCFEELRARHRGLSGRSQRNSQNAVPTKVEDSNDTLAINLVDIGHAKSNQRTSVPVEESAKPKPKERGFKIFEDPTPGKQPLVETPLTGDQIMVESSMKTLALNDENDENALPSDRATSSKPAKKAKKDDRGNRTRKIKLIEKHIKSETKTIQINLNSPTGPKTVKRKKSSSAAAERTEPTMTINTKEAMDEIYGIFAQPMQSQAEQTDQEEDEDESESSSEEEADDDDDDFTTDGESTATGKLSAPASEYGDETRNEILKIRNANLDDEDHTDNTGWSDFTMNKPAPPDGSGDAPSEDHLLDADDEPLATPIDNDDPHTLYMNADYVPALPNHRLPFMTPIVEQTESSLGAGTIRVDKHAYAMKTPSRKASNGIADLLGRDEDDDICSSPFDEVTLDREDIDDEEDDDDENIPILQPIRTKSTKGTLSLGQGSAKAQTTARTQPSAGTEDPHAVQKDPIITENQCNPMDPELRATILAQMKPALSTFEGYHEDLSAVSGRSAEIKKFVRAQSKAGKVSSGSTTANTAENKTASSLAIPPVINLPSSYSKYTIKRELGAGTFAPVYLAENFTAAALDAEEEEAIKSGNQEDQASISRLRLGRAAHRRALEAIKMEAPPSVWEFYMLGQSHRRLGSERATQSIVRAHEMHLFQDECFLIEEYRSQGTLLDLVNLAREDAPSGGMDEALAMWCTIELLRTVEALHARGLIHGDLKADNILVRLDDPGMETDWSPTYWANGAHGWDSKGVCLIDFGRGIDMRHFKPDVGFLADWKTTDADCSEMRELRPWTYQIDYYGLAGIIHSLLFGKYMETINDKASGGPGAATAVGAAAAKSYRIRETLKRYWQTEIWASAFDLLLNPLSHLEQEDGRRMPVLSGMRECRERMESWLEENCERGNGLRNTILRMEALIRERKRKVKA</sequence>
<feature type="region of interest" description="Disordered" evidence="5">
    <location>
        <begin position="478"/>
        <end position="510"/>
    </location>
</feature>
<keyword evidence="4" id="KW-0137">Centromere</keyword>
<dbReference type="GO" id="GO:0005524">
    <property type="term" value="F:ATP binding"/>
    <property type="evidence" value="ECO:0007669"/>
    <property type="project" value="InterPro"/>
</dbReference>
<feature type="compositionally biased region" description="Polar residues" evidence="5">
    <location>
        <begin position="796"/>
        <end position="820"/>
    </location>
</feature>
<dbReference type="GO" id="GO:0000776">
    <property type="term" value="C:kinetochore"/>
    <property type="evidence" value="ECO:0007669"/>
    <property type="project" value="UniProtKB-KW"/>
</dbReference>
<feature type="domain" description="BUB1 N-terminal" evidence="7">
    <location>
        <begin position="59"/>
        <end position="218"/>
    </location>
</feature>
<dbReference type="SUPFAM" id="SSF56112">
    <property type="entry name" value="Protein kinase-like (PK-like)"/>
    <property type="match status" value="1"/>
</dbReference>
<dbReference type="GO" id="GO:0032991">
    <property type="term" value="C:protein-containing complex"/>
    <property type="evidence" value="ECO:0007669"/>
    <property type="project" value="UniProtKB-ARBA"/>
</dbReference>
<dbReference type="PANTHER" id="PTHR14030:SF4">
    <property type="entry name" value="BUB1 KINASE, ISOFORM A-RELATED"/>
    <property type="match status" value="1"/>
</dbReference>
<dbReference type="Gene3D" id="1.10.510.10">
    <property type="entry name" value="Transferase(Phosphotransferase) domain 1"/>
    <property type="match status" value="1"/>
</dbReference>
<dbReference type="GO" id="GO:0007094">
    <property type="term" value="P:mitotic spindle assembly checkpoint signaling"/>
    <property type="evidence" value="ECO:0007669"/>
    <property type="project" value="InterPro"/>
</dbReference>
<dbReference type="GO" id="GO:0005634">
    <property type="term" value="C:nucleus"/>
    <property type="evidence" value="ECO:0007669"/>
    <property type="project" value="TreeGrafter"/>
</dbReference>